<dbReference type="AlphaFoldDB" id="C4LAY7"/>
<reference evidence="15 16" key="2">
    <citation type="journal article" date="2011" name="Stand. Genomic Sci.">
        <title>Complete genome sequence of Tolumonas auensis type strain (TA 4).</title>
        <authorList>
            <person name="Chertkov O."/>
            <person name="Copeland A."/>
            <person name="Lucas S."/>
            <person name="Lapidus A."/>
            <person name="Berry K.W."/>
            <person name="Detter J.C."/>
            <person name="Del Rio T.G."/>
            <person name="Hammon N."/>
            <person name="Dalin E."/>
            <person name="Tice H."/>
            <person name="Pitluck S."/>
            <person name="Richardson P."/>
            <person name="Bruce D."/>
            <person name="Goodwin L."/>
            <person name="Han C."/>
            <person name="Tapia R."/>
            <person name="Saunders E."/>
            <person name="Schmutz J."/>
            <person name="Brettin T."/>
            <person name="Larimer F."/>
            <person name="Land M."/>
            <person name="Hauser L."/>
            <person name="Spring S."/>
            <person name="Rohde M."/>
            <person name="Kyrpides N.C."/>
            <person name="Ivanova N."/>
            <person name="Goker M."/>
            <person name="Beller H.R."/>
            <person name="Klenk H.P."/>
            <person name="Woyke T."/>
        </authorList>
    </citation>
    <scope>NUCLEOTIDE SEQUENCE [LARGE SCALE GENOMIC DNA]</scope>
    <source>
        <strain evidence="16">DSM 9187 / TA4</strain>
    </source>
</reference>
<evidence type="ECO:0000256" key="11">
    <source>
        <dbReference type="ARBA" id="ARBA00031693"/>
    </source>
</evidence>
<comment type="cofactor">
    <cofactor evidence="1">
        <name>Mg(2+)</name>
        <dbReference type="ChEBI" id="CHEBI:18420"/>
    </cofactor>
</comment>
<dbReference type="EC" id="3.1.3.3" evidence="4"/>
<keyword evidence="10" id="KW-0718">Serine biosynthesis</keyword>
<evidence type="ECO:0000313" key="15">
    <source>
        <dbReference type="EMBL" id="ACQ94190.1"/>
    </source>
</evidence>
<dbReference type="STRING" id="595494.Tola_2596"/>
<feature type="active site" description="Proton donor" evidence="14">
    <location>
        <position position="126"/>
    </location>
</feature>
<evidence type="ECO:0000256" key="9">
    <source>
        <dbReference type="ARBA" id="ARBA00022842"/>
    </source>
</evidence>
<keyword evidence="6" id="KW-0028">Amino-acid biosynthesis</keyword>
<organism evidence="15 16">
    <name type="scientific">Tolumonas auensis (strain DSM 9187 / NBRC 110442 / TA 4)</name>
    <dbReference type="NCBI Taxonomy" id="595494"/>
    <lineage>
        <taxon>Bacteria</taxon>
        <taxon>Pseudomonadati</taxon>
        <taxon>Pseudomonadota</taxon>
        <taxon>Gammaproteobacteria</taxon>
        <taxon>Aeromonadales</taxon>
        <taxon>Aeromonadaceae</taxon>
        <taxon>Tolumonas</taxon>
    </lineage>
</organism>
<dbReference type="SUPFAM" id="SSF56784">
    <property type="entry name" value="HAD-like"/>
    <property type="match status" value="1"/>
</dbReference>
<dbReference type="OrthoDB" id="9792539at2"/>
<dbReference type="GO" id="GO:0005737">
    <property type="term" value="C:cytoplasm"/>
    <property type="evidence" value="ECO:0007669"/>
    <property type="project" value="TreeGrafter"/>
</dbReference>
<dbReference type="eggNOG" id="COG0560">
    <property type="taxonomic scope" value="Bacteria"/>
</dbReference>
<name>C4LAY7_TOLAT</name>
<dbReference type="RefSeq" id="WP_015879639.1">
    <property type="nucleotide sequence ID" value="NC_012691.1"/>
</dbReference>
<evidence type="ECO:0000256" key="12">
    <source>
        <dbReference type="ARBA" id="ARBA00048138"/>
    </source>
</evidence>
<sequence length="332" mass="35300">MPISALPEQIADWLVHFPASGVLQFTDRGIEAVDKPECDGYVMLMGATLAPEHVAATLKQIRDMGMATCCFVPFAVGEVWTVVLGTSAHSSDLMQWLKVQDWSIDGAHVAELPRLQAGGLILMDMDSTAIQIECIDEIARLAGVGEQVAAVTAAAMHGKLDFAESLRNRVALLKDAPISILDQVAADIPLMPGLTDLVSTAKAAGWKVAIASGGFTHFAGVLQRNLGLDHIESNVLDIDGDHLTGKVNGRIVDAKVKAETLKVLQERYQVSDKQTVAIGDGANDLPMLKAAALGVAIHAKPVVREQAQVAIRHMNLEAVICLLQAGDLIAKA</sequence>
<dbReference type="PANTHER" id="PTHR43344">
    <property type="entry name" value="PHOSPHOSERINE PHOSPHATASE"/>
    <property type="match status" value="1"/>
</dbReference>
<evidence type="ECO:0000256" key="3">
    <source>
        <dbReference type="ARBA" id="ARBA00009184"/>
    </source>
</evidence>
<evidence type="ECO:0000256" key="1">
    <source>
        <dbReference type="ARBA" id="ARBA00001946"/>
    </source>
</evidence>
<evidence type="ECO:0000256" key="4">
    <source>
        <dbReference type="ARBA" id="ARBA00012640"/>
    </source>
</evidence>
<evidence type="ECO:0000256" key="7">
    <source>
        <dbReference type="ARBA" id="ARBA00022723"/>
    </source>
</evidence>
<dbReference type="NCBIfam" id="TIGR00338">
    <property type="entry name" value="serB"/>
    <property type="match status" value="1"/>
</dbReference>
<comment type="similarity">
    <text evidence="3">Belongs to the HAD-like hydrolase superfamily. SerB family.</text>
</comment>
<protein>
    <recommendedName>
        <fullName evidence="5">Phosphoserine phosphatase</fullName>
        <ecNumber evidence="4">3.1.3.3</ecNumber>
    </recommendedName>
    <alternativeName>
        <fullName evidence="11">O-phosphoserine phosphohydrolase</fullName>
    </alternativeName>
</protein>
<keyword evidence="7" id="KW-0479">Metal-binding</keyword>
<dbReference type="GO" id="GO:0036424">
    <property type="term" value="F:L-phosphoserine phosphatase activity"/>
    <property type="evidence" value="ECO:0007669"/>
    <property type="project" value="InterPro"/>
</dbReference>
<dbReference type="Gene3D" id="3.40.50.1000">
    <property type="entry name" value="HAD superfamily/HAD-like"/>
    <property type="match status" value="1"/>
</dbReference>
<dbReference type="FunFam" id="1.10.150.210:FF:000001">
    <property type="entry name" value="Phosphoserine phosphatase"/>
    <property type="match status" value="1"/>
</dbReference>
<evidence type="ECO:0000256" key="13">
    <source>
        <dbReference type="ARBA" id="ARBA00048523"/>
    </source>
</evidence>
<dbReference type="Proteomes" id="UP000009073">
    <property type="component" value="Chromosome"/>
</dbReference>
<accession>C4LAY7</accession>
<evidence type="ECO:0000256" key="10">
    <source>
        <dbReference type="ARBA" id="ARBA00023299"/>
    </source>
</evidence>
<dbReference type="GO" id="GO:0000287">
    <property type="term" value="F:magnesium ion binding"/>
    <property type="evidence" value="ECO:0007669"/>
    <property type="project" value="TreeGrafter"/>
</dbReference>
<evidence type="ECO:0000256" key="5">
    <source>
        <dbReference type="ARBA" id="ARBA00015196"/>
    </source>
</evidence>
<dbReference type="PANTHER" id="PTHR43344:SF2">
    <property type="entry name" value="PHOSPHOSERINE PHOSPHATASE"/>
    <property type="match status" value="1"/>
</dbReference>
<keyword evidence="9" id="KW-0460">Magnesium</keyword>
<dbReference type="SFLD" id="SFLDS00003">
    <property type="entry name" value="Haloacid_Dehalogenase"/>
    <property type="match status" value="1"/>
</dbReference>
<dbReference type="Gene3D" id="3.30.70.2020">
    <property type="match status" value="1"/>
</dbReference>
<evidence type="ECO:0000256" key="8">
    <source>
        <dbReference type="ARBA" id="ARBA00022801"/>
    </source>
</evidence>
<dbReference type="InterPro" id="IPR050582">
    <property type="entry name" value="HAD-like_SerB"/>
</dbReference>
<evidence type="ECO:0000256" key="2">
    <source>
        <dbReference type="ARBA" id="ARBA00005135"/>
    </source>
</evidence>
<dbReference type="NCBIfam" id="TIGR01488">
    <property type="entry name" value="HAD-SF-IB"/>
    <property type="match status" value="1"/>
</dbReference>
<dbReference type="InterPro" id="IPR004469">
    <property type="entry name" value="PSP"/>
</dbReference>
<evidence type="ECO:0000256" key="14">
    <source>
        <dbReference type="PIRSR" id="PIRSR604469-1"/>
    </source>
</evidence>
<evidence type="ECO:0000256" key="6">
    <source>
        <dbReference type="ARBA" id="ARBA00022605"/>
    </source>
</evidence>
<reference evidence="16" key="1">
    <citation type="submission" date="2009-05" db="EMBL/GenBank/DDBJ databases">
        <title>Complete sequence of Tolumonas auensis DSM 9187.</title>
        <authorList>
            <consortium name="US DOE Joint Genome Institute"/>
            <person name="Lucas S."/>
            <person name="Copeland A."/>
            <person name="Lapidus A."/>
            <person name="Glavina del Rio T."/>
            <person name="Tice H."/>
            <person name="Bruce D."/>
            <person name="Goodwin L."/>
            <person name="Pitluck S."/>
            <person name="Chertkov O."/>
            <person name="Brettin T."/>
            <person name="Detter J.C."/>
            <person name="Han C."/>
            <person name="Larimer F."/>
            <person name="Land M."/>
            <person name="Hauser L."/>
            <person name="Kyrpides N."/>
            <person name="Mikhailova N."/>
            <person name="Spring S."/>
            <person name="Beller H."/>
        </authorList>
    </citation>
    <scope>NUCLEOTIDE SEQUENCE [LARGE SCALE GENOMIC DNA]</scope>
    <source>
        <strain evidence="16">DSM 9187 / TA4</strain>
    </source>
</reference>
<keyword evidence="16" id="KW-1185">Reference proteome</keyword>
<proteinExistence type="inferred from homology"/>
<dbReference type="HOGENOM" id="CLU_036368_1_0_6"/>
<evidence type="ECO:0000313" key="16">
    <source>
        <dbReference type="Proteomes" id="UP000009073"/>
    </source>
</evidence>
<dbReference type="CDD" id="cd07500">
    <property type="entry name" value="HAD_PSP"/>
    <property type="match status" value="1"/>
</dbReference>
<feature type="active site" description="Nucleophile" evidence="14">
    <location>
        <position position="124"/>
    </location>
</feature>
<dbReference type="SFLD" id="SFLDG01137">
    <property type="entry name" value="C1.6.1:_Phosphoserine_Phosphat"/>
    <property type="match status" value="1"/>
</dbReference>
<dbReference type="EMBL" id="CP001616">
    <property type="protein sequence ID" value="ACQ94190.1"/>
    <property type="molecule type" value="Genomic_DNA"/>
</dbReference>
<dbReference type="KEGG" id="tau:Tola_2596"/>
<dbReference type="GO" id="GO:0006564">
    <property type="term" value="P:L-serine biosynthetic process"/>
    <property type="evidence" value="ECO:0007669"/>
    <property type="project" value="UniProtKB-KW"/>
</dbReference>
<gene>
    <name evidence="15" type="ordered locus">Tola_2596</name>
</gene>
<dbReference type="Pfam" id="PF00702">
    <property type="entry name" value="Hydrolase"/>
    <property type="match status" value="1"/>
</dbReference>
<dbReference type="Gene3D" id="1.10.150.210">
    <property type="entry name" value="Phosphoserine phosphatase, domain 2"/>
    <property type="match status" value="1"/>
</dbReference>
<dbReference type="SFLD" id="SFLDG01136">
    <property type="entry name" value="C1.6:_Phosphoserine_Phosphatas"/>
    <property type="match status" value="1"/>
</dbReference>
<dbReference type="SFLD" id="SFLDF00029">
    <property type="entry name" value="phosphoserine_phosphatase"/>
    <property type="match status" value="1"/>
</dbReference>
<comment type="pathway">
    <text evidence="2">Amino-acid biosynthesis; L-serine biosynthesis; L-serine from 3-phospho-D-glycerate: step 3/3.</text>
</comment>
<comment type="catalytic activity">
    <reaction evidence="12">
        <text>O-phospho-L-serine + H2O = L-serine + phosphate</text>
        <dbReference type="Rhea" id="RHEA:21208"/>
        <dbReference type="ChEBI" id="CHEBI:15377"/>
        <dbReference type="ChEBI" id="CHEBI:33384"/>
        <dbReference type="ChEBI" id="CHEBI:43474"/>
        <dbReference type="ChEBI" id="CHEBI:57524"/>
        <dbReference type="EC" id="3.1.3.3"/>
    </reaction>
</comment>
<dbReference type="InterPro" id="IPR023214">
    <property type="entry name" value="HAD_sf"/>
</dbReference>
<keyword evidence="8 15" id="KW-0378">Hydrolase</keyword>
<comment type="catalytic activity">
    <reaction evidence="13">
        <text>O-phospho-D-serine + H2O = D-serine + phosphate</text>
        <dbReference type="Rhea" id="RHEA:24873"/>
        <dbReference type="ChEBI" id="CHEBI:15377"/>
        <dbReference type="ChEBI" id="CHEBI:35247"/>
        <dbReference type="ChEBI" id="CHEBI:43474"/>
        <dbReference type="ChEBI" id="CHEBI:58680"/>
        <dbReference type="EC" id="3.1.3.3"/>
    </reaction>
</comment>
<dbReference type="InterPro" id="IPR036412">
    <property type="entry name" value="HAD-like_sf"/>
</dbReference>
<dbReference type="UniPathway" id="UPA00135">
    <property type="reaction ID" value="UER00198"/>
</dbReference>